<dbReference type="GO" id="GO:0007051">
    <property type="term" value="P:spindle organization"/>
    <property type="evidence" value="ECO:0007669"/>
    <property type="project" value="TreeGrafter"/>
</dbReference>
<dbReference type="Gene3D" id="2.60.40.10">
    <property type="entry name" value="Immunoglobulins"/>
    <property type="match status" value="1"/>
</dbReference>
<dbReference type="GO" id="GO:0005634">
    <property type="term" value="C:nucleus"/>
    <property type="evidence" value="ECO:0007669"/>
    <property type="project" value="UniProtKB-SubCell"/>
</dbReference>
<comment type="subcellular location">
    <subcellularLocation>
        <location evidence="2">Cytoplasm</location>
    </subcellularLocation>
    <subcellularLocation>
        <location evidence="1">Nucleus</location>
    </subcellularLocation>
</comment>
<dbReference type="PANTHER" id="PTHR22706">
    <property type="entry name" value="ASSEMBLY FACTOR FOR SPINDLE MICROTUBULES"/>
    <property type="match status" value="1"/>
</dbReference>
<dbReference type="GO" id="GO:0000278">
    <property type="term" value="P:mitotic cell cycle"/>
    <property type="evidence" value="ECO:0007669"/>
    <property type="project" value="TreeGrafter"/>
</dbReference>
<evidence type="ECO:0000256" key="5">
    <source>
        <dbReference type="ARBA" id="ARBA00022618"/>
    </source>
</evidence>
<dbReference type="CDD" id="cd23767">
    <property type="entry name" value="IQCD"/>
    <property type="match status" value="1"/>
</dbReference>
<keyword evidence="4" id="KW-0597">Phosphoprotein</keyword>
<dbReference type="InterPro" id="IPR013783">
    <property type="entry name" value="Ig-like_fold"/>
</dbReference>
<dbReference type="Pfam" id="PF00612">
    <property type="entry name" value="IQ"/>
    <property type="match status" value="15"/>
</dbReference>
<dbReference type="SMART" id="SM00015">
    <property type="entry name" value="IQ"/>
    <property type="match status" value="22"/>
</dbReference>
<evidence type="ECO:0000256" key="1">
    <source>
        <dbReference type="ARBA" id="ARBA00004123"/>
    </source>
</evidence>
<keyword evidence="10" id="KW-0539">Nucleus</keyword>
<protein>
    <recommendedName>
        <fullName evidence="14">Calponin-homology (CH) domain-containing protein</fullName>
    </recommendedName>
</protein>
<sequence>MSVKRKLSKGDMNPNKVHRRVSGSFVDIANTLSNEVNSLDNDTYATEPNGRPTRDESPKAVEIPTLILAPFHPAPWVEFGSVVVGTKKQVAVMVENPSNQAERLALDSNCRMGDKGFTITQLDPLLVGSGSDRLVVPPNSKLEITISWTPLCAGSTRAIVILKTNSTRPTINLRGRGDFPVAEYQGLQNSKKSKGSSVYSTRATKPNNATTTFAPRNSMKQSAMRQSTMKSTNKPAPGGYSTLPYVTTNDMYDEKWIDKQERSFSQWLNYEFNVTVDSFSPKDPSSWSYYSHKLEFEHTRASAFQIYQSDTFRIVLRKVEESIGKSRLQLRADTNLVDVRIRREIIDLFFSFDIRWLVLGLETITGKAISMSPNFDRPMIAGFMNKDINTLIDNHIQAIFHDAQLESDYEPDRVLSNRPKFAQAMNRLVLKRMFMLILFLDKAKIGRLIPSDPCLFNKDSEIKSSRELLLTISRNYLMGEGDIIRHLLFMGYSVLHIQAPLDEYDFTVNNLAVDLRDGNMKFPTLSKTHMQQNVSLALTALDEQGISLEGTRGGVVTARDIVEGHREKTFGLLWKLILNWKVSVLLDLSVLEAEIFEIRKEFKRLHGKDQPDRVDTVYFTSDQLSALLRWCQAIGTFYGLSIENFTTSFADGRGFAALLSYYHPTLLDMADMKDSAKYLEEYKQGMHQPEVDVPEVIDGKGWFIETKDIKDPLTVAKEMDRFNYRLLQSKVQALGGVPVSLRHSDLSNVGIPDEKAVILFVTYLCARLMHLNKDIRAAKTIQRIWRKKHYGRREETRLNATVVIQRYVRNFLIRKRERDQSTLQKNAAVLIQTGCRAYLAQARAIHNMQSIVRVQTQCKAFLARKRYVEIQWAALTIQRIFRGHLVRQDVSIMLEEYRAAQAIQAHARGHLVRRQYILLRLAAEVVQRNRRARVEGRQVRAQFLELKDASIVLQRRWRAMLAGRAVRQELLQTRDWASQLQAQIRGAMARASYQSLQWATVVIQRTVREYQLTKTIQFQFQELRWAASVLQARWRAELAKREVQQWYQQQQWAAIKIQSFFRGRMVQRRYNELNAAALVVQRRRRALVEGREQERQFLDVRYAALVIQERWRALVLGRQARQEYAAARAMIIGIQATIRGILLRHRLYELMRRNQAAMIIQAAWRGRVQRQKYLQEKWAAIKIQRTWRAVQERRLVQHQLAEYRWAAVVIQQKWRAVMAGREVRQEYQELRQAAVTIQSHWRGQLDRRDAKTLQTIVRTQAVVRMRIARWQFVRLRTAAIVIQQQWRARQHRNQQRAEYETLQAASIVIQRRWRAVVAGRQVRQEFLETRALVVAIQAHVRGAMVRSAFLRLEWAAVTIQQRWRARIQGRKQRGHYLELCQAARAIQDRWRSVLLTRQQRHSYLDLRWASMVIQQRWRQVVYTRAMNQKIAQEQHDAAVMIQAAVRGCLLRNRIRQHFEDRERVMGQWVEVTTLSLSAMVIQRAWRQYRERKLAELHETVAVIIQRWWRGHLEAQRSDRMHHMAVLLQTQIRGVLARQRAARELEAIVLIQSWWRGHVVRQEASAKIKAARKRIEHANATAEEHMKLGNRTTMALDILLSSGQLSAVLKACYHLDVVTRLSKNSCLRLVEHNVVNIIYKLIKSCNRSQPHMEVLKHSLNIIENLSRDPDTSGAVFWATGGIEILVDSAQAYRENEMVFESVVTILLIHLEVANDHANRRRAMKTMAPEVKKLRGVLTVMERKVERETRSRPGVLASKHNTAHTAMLVSSVNKLRRIVELLR</sequence>
<dbReference type="InterPro" id="IPR001715">
    <property type="entry name" value="CH_dom"/>
</dbReference>
<keyword evidence="5" id="KW-0132">Cell division</keyword>
<evidence type="ECO:0000256" key="8">
    <source>
        <dbReference type="ARBA" id="ARBA00022860"/>
    </source>
</evidence>
<accession>A0A9P5SLV1</accession>
<evidence type="ECO:0000256" key="9">
    <source>
        <dbReference type="ARBA" id="ARBA00023054"/>
    </source>
</evidence>
<dbReference type="SUPFAM" id="SSF47576">
    <property type="entry name" value="Calponin-homology domain, CH-domain"/>
    <property type="match status" value="1"/>
</dbReference>
<evidence type="ECO:0000313" key="15">
    <source>
        <dbReference type="EMBL" id="KAF9333100.1"/>
    </source>
</evidence>
<evidence type="ECO:0000256" key="6">
    <source>
        <dbReference type="ARBA" id="ARBA00022737"/>
    </source>
</evidence>
<evidence type="ECO:0000256" key="2">
    <source>
        <dbReference type="ARBA" id="ARBA00004496"/>
    </source>
</evidence>
<dbReference type="CDD" id="cd21224">
    <property type="entry name" value="CH_ASPM_rpt2"/>
    <property type="match status" value="1"/>
</dbReference>
<dbReference type="InterPro" id="IPR016024">
    <property type="entry name" value="ARM-type_fold"/>
</dbReference>
<dbReference type="InterPro" id="IPR027417">
    <property type="entry name" value="P-loop_NTPase"/>
</dbReference>
<dbReference type="PROSITE" id="PS50021">
    <property type="entry name" value="CH"/>
    <property type="match status" value="1"/>
</dbReference>
<organism evidence="15 16">
    <name type="scientific">Podila minutissima</name>
    <dbReference type="NCBI Taxonomy" id="64525"/>
    <lineage>
        <taxon>Eukaryota</taxon>
        <taxon>Fungi</taxon>
        <taxon>Fungi incertae sedis</taxon>
        <taxon>Mucoromycota</taxon>
        <taxon>Mortierellomycotina</taxon>
        <taxon>Mortierellomycetes</taxon>
        <taxon>Mortierellales</taxon>
        <taxon>Mortierellaceae</taxon>
        <taxon>Podila</taxon>
    </lineage>
</organism>
<evidence type="ECO:0000256" key="3">
    <source>
        <dbReference type="ARBA" id="ARBA00022490"/>
    </source>
</evidence>
<evidence type="ECO:0000256" key="4">
    <source>
        <dbReference type="ARBA" id="ARBA00022553"/>
    </source>
</evidence>
<dbReference type="Gene3D" id="1.20.5.190">
    <property type="match status" value="9"/>
</dbReference>
<name>A0A9P5SLV1_9FUNG</name>
<dbReference type="GO" id="GO:0005516">
    <property type="term" value="F:calmodulin binding"/>
    <property type="evidence" value="ECO:0007669"/>
    <property type="project" value="UniProtKB-KW"/>
</dbReference>
<dbReference type="GO" id="GO:0000922">
    <property type="term" value="C:spindle pole"/>
    <property type="evidence" value="ECO:0007669"/>
    <property type="project" value="TreeGrafter"/>
</dbReference>
<dbReference type="CDD" id="cd21223">
    <property type="entry name" value="CH_ASPM_rpt1"/>
    <property type="match status" value="1"/>
</dbReference>
<dbReference type="Pfam" id="PF00307">
    <property type="entry name" value="CH"/>
    <property type="match status" value="1"/>
</dbReference>
<keyword evidence="16" id="KW-1185">Reference proteome</keyword>
<dbReference type="GO" id="GO:0051301">
    <property type="term" value="P:cell division"/>
    <property type="evidence" value="ECO:0007669"/>
    <property type="project" value="UniProtKB-KW"/>
</dbReference>
<evidence type="ECO:0000256" key="12">
    <source>
        <dbReference type="SAM" id="Coils"/>
    </source>
</evidence>
<keyword evidence="7" id="KW-0498">Mitosis</keyword>
<keyword evidence="6" id="KW-0677">Repeat</keyword>
<keyword evidence="11" id="KW-0131">Cell cycle</keyword>
<feature type="region of interest" description="Disordered" evidence="13">
    <location>
        <begin position="191"/>
        <end position="221"/>
    </location>
</feature>
<evidence type="ECO:0000256" key="7">
    <source>
        <dbReference type="ARBA" id="ARBA00022776"/>
    </source>
</evidence>
<dbReference type="InterPro" id="IPR051185">
    <property type="entry name" value="ASPM"/>
</dbReference>
<comment type="caution">
    <text evidence="15">The sequence shown here is derived from an EMBL/GenBank/DDBJ whole genome shotgun (WGS) entry which is preliminary data.</text>
</comment>
<keyword evidence="3" id="KW-0963">Cytoplasm</keyword>
<dbReference type="GO" id="GO:0005737">
    <property type="term" value="C:cytoplasm"/>
    <property type="evidence" value="ECO:0007669"/>
    <property type="project" value="UniProtKB-SubCell"/>
</dbReference>
<dbReference type="PANTHER" id="PTHR22706:SF1">
    <property type="entry name" value="ASSEMBLY FACTOR FOR SPINDLE MICROTUBULES"/>
    <property type="match status" value="1"/>
</dbReference>
<gene>
    <name evidence="15" type="ORF">BG006_004013</name>
</gene>
<keyword evidence="9 12" id="KW-0175">Coiled coil</keyword>
<evidence type="ECO:0000256" key="10">
    <source>
        <dbReference type="ARBA" id="ARBA00023242"/>
    </source>
</evidence>
<dbReference type="InterPro" id="IPR000048">
    <property type="entry name" value="IQ_motif_EF-hand-BS"/>
</dbReference>
<evidence type="ECO:0000256" key="11">
    <source>
        <dbReference type="ARBA" id="ARBA00023306"/>
    </source>
</evidence>
<dbReference type="Proteomes" id="UP000696485">
    <property type="component" value="Unassembled WGS sequence"/>
</dbReference>
<keyword evidence="8" id="KW-0112">Calmodulin-binding</keyword>
<dbReference type="SUPFAM" id="SSF52540">
    <property type="entry name" value="P-loop containing nucleoside triphosphate hydrolases"/>
    <property type="match status" value="3"/>
</dbReference>
<feature type="coiled-coil region" evidence="12">
    <location>
        <begin position="1560"/>
        <end position="1587"/>
    </location>
</feature>
<dbReference type="EMBL" id="JAAAUY010000221">
    <property type="protein sequence ID" value="KAF9333100.1"/>
    <property type="molecule type" value="Genomic_DNA"/>
</dbReference>
<dbReference type="Pfam" id="PF15780">
    <property type="entry name" value="ASH"/>
    <property type="match status" value="1"/>
</dbReference>
<proteinExistence type="predicted"/>
<dbReference type="PROSITE" id="PS50096">
    <property type="entry name" value="IQ"/>
    <property type="match status" value="16"/>
</dbReference>
<evidence type="ECO:0000256" key="13">
    <source>
        <dbReference type="SAM" id="MobiDB-lite"/>
    </source>
</evidence>
<reference evidence="15" key="1">
    <citation type="journal article" date="2020" name="Fungal Divers.">
        <title>Resolving the Mortierellaceae phylogeny through synthesis of multi-gene phylogenetics and phylogenomics.</title>
        <authorList>
            <person name="Vandepol N."/>
            <person name="Liber J."/>
            <person name="Desiro A."/>
            <person name="Na H."/>
            <person name="Kennedy M."/>
            <person name="Barry K."/>
            <person name="Grigoriev I.V."/>
            <person name="Miller A.N."/>
            <person name="O'Donnell K."/>
            <person name="Stajich J.E."/>
            <person name="Bonito G."/>
        </authorList>
    </citation>
    <scope>NUCLEOTIDE SEQUENCE</scope>
    <source>
        <strain evidence="15">NVP1</strain>
    </source>
</reference>
<dbReference type="Gene3D" id="1.10.418.10">
    <property type="entry name" value="Calponin-like domain"/>
    <property type="match status" value="2"/>
</dbReference>
<dbReference type="GO" id="GO:0051295">
    <property type="term" value="P:establishment of meiotic spindle localization"/>
    <property type="evidence" value="ECO:0007669"/>
    <property type="project" value="TreeGrafter"/>
</dbReference>
<dbReference type="InterPro" id="IPR036872">
    <property type="entry name" value="CH_dom_sf"/>
</dbReference>
<evidence type="ECO:0000313" key="16">
    <source>
        <dbReference type="Proteomes" id="UP000696485"/>
    </source>
</evidence>
<evidence type="ECO:0000259" key="14">
    <source>
        <dbReference type="PROSITE" id="PS50021"/>
    </source>
</evidence>
<dbReference type="InterPro" id="IPR031549">
    <property type="entry name" value="ASH"/>
</dbReference>
<feature type="domain" description="Calponin-homology (CH)" evidence="14">
    <location>
        <begin position="621"/>
        <end position="769"/>
    </location>
</feature>
<dbReference type="SMART" id="SM00033">
    <property type="entry name" value="CH"/>
    <property type="match status" value="1"/>
</dbReference>
<dbReference type="SUPFAM" id="SSF48371">
    <property type="entry name" value="ARM repeat"/>
    <property type="match status" value="1"/>
</dbReference>